<accession>A0ABS7HNS3</accession>
<protein>
    <recommendedName>
        <fullName evidence="4">Tfp pilus assembly protein PilX</fullName>
    </recommendedName>
</protein>
<dbReference type="EMBL" id="JAEUAW010000006">
    <property type="protein sequence ID" value="MBW9094080.1"/>
    <property type="molecule type" value="Genomic_DNA"/>
</dbReference>
<reference evidence="2 3" key="1">
    <citation type="journal article" date="2021" name="MBio">
        <title>Poor Competitiveness of Bradyrhizobium in Pigeon Pea Root Colonization in Indian Soils.</title>
        <authorList>
            <person name="Chalasani D."/>
            <person name="Basu A."/>
            <person name="Pullabhotla S.V.S.R.N."/>
            <person name="Jorrin B."/>
            <person name="Neal A.L."/>
            <person name="Poole P.S."/>
            <person name="Podile A.R."/>
            <person name="Tkacz A."/>
        </authorList>
    </citation>
    <scope>NUCLEOTIDE SEQUENCE [LARGE SCALE GENOMIC DNA]</scope>
    <source>
        <strain evidence="2 3">HU14</strain>
    </source>
</reference>
<keyword evidence="3" id="KW-1185">Reference proteome</keyword>
<proteinExistence type="predicted"/>
<keyword evidence="1" id="KW-0812">Transmembrane</keyword>
<feature type="transmembrane region" description="Helical" evidence="1">
    <location>
        <begin position="6"/>
        <end position="27"/>
    </location>
</feature>
<evidence type="ECO:0000313" key="2">
    <source>
        <dbReference type="EMBL" id="MBW9094080.1"/>
    </source>
</evidence>
<evidence type="ECO:0008006" key="4">
    <source>
        <dbReference type="Google" id="ProtNLM"/>
    </source>
</evidence>
<dbReference type="RefSeq" id="WP_220300787.1">
    <property type="nucleotide sequence ID" value="NZ_JAEUAW010000006.1"/>
</dbReference>
<comment type="caution">
    <text evidence="2">The sequence shown here is derived from an EMBL/GenBank/DDBJ whole genome shotgun (WGS) entry which is preliminary data.</text>
</comment>
<organism evidence="2 3">
    <name type="scientific">Microbacterium jejuense</name>
    <dbReference type="NCBI Taxonomy" id="1263637"/>
    <lineage>
        <taxon>Bacteria</taxon>
        <taxon>Bacillati</taxon>
        <taxon>Actinomycetota</taxon>
        <taxon>Actinomycetes</taxon>
        <taxon>Micrococcales</taxon>
        <taxon>Microbacteriaceae</taxon>
        <taxon>Microbacterium</taxon>
    </lineage>
</organism>
<keyword evidence="1" id="KW-0472">Membrane</keyword>
<sequence length="518" mass="53974">MLVTVVVVMLVGFVVATIIAATVLFSIRANADNKSNTQAFIAAESGRDAAVAALKDGCVATDLSGSGSTPQFTYAVRTSTGTQPTDYDSITGTACPTENSWVVIRSIGTGLDGSTATIDSVYPWIVSWEQQAGGVLAYYANGVSLRGTYAGDIVVRSGDYTCAADGTLNGDLYVTRGTATFSRDCTVLGDVWTYGDVDGSSQRITITGNVKAGGAVTGGTHPADVTFTANGTTIGTSADPDSGKIEASRNISLTNTGSTDGHVWGDMTAGGTISVGSKWVVDPTAVRSPSTAPPAFDPTLEFIRTVTAWMDLDRASGWSASPVVACSLTSADIMSRLTAAGSADPVVFDYTGCSSVHTNVTLPTGSYDLLRDAAFLMPPAKVSNITVKGSLAGDRQLVFLHEDNSRDLVAGDTAPTCGNGNQRDNFDVDAGLTLNARLMIYSPCGLNGNVKTSFKGQLYSNDTSGVTFIGAASYTCALMQWPPAFEKLGCKVRGEGDDVVTETVKVYRLGDLVYQSEQ</sequence>
<keyword evidence="1" id="KW-1133">Transmembrane helix</keyword>
<evidence type="ECO:0000313" key="3">
    <source>
        <dbReference type="Proteomes" id="UP001196843"/>
    </source>
</evidence>
<gene>
    <name evidence="2" type="ORF">JNB62_10330</name>
</gene>
<name>A0ABS7HNS3_9MICO</name>
<dbReference type="Proteomes" id="UP001196843">
    <property type="component" value="Unassembled WGS sequence"/>
</dbReference>
<evidence type="ECO:0000256" key="1">
    <source>
        <dbReference type="SAM" id="Phobius"/>
    </source>
</evidence>